<evidence type="ECO:0000313" key="2">
    <source>
        <dbReference type="Proteomes" id="UP001358586"/>
    </source>
</evidence>
<protein>
    <submittedName>
        <fullName evidence="1">Uncharacterized protein</fullName>
    </submittedName>
</protein>
<reference evidence="1 2" key="1">
    <citation type="submission" date="2023-03" db="EMBL/GenBank/DDBJ databases">
        <title>WGS of Gossypium arboreum.</title>
        <authorList>
            <person name="Yu D."/>
        </authorList>
    </citation>
    <scope>NUCLEOTIDE SEQUENCE [LARGE SCALE GENOMIC DNA]</scope>
    <source>
        <tissue evidence="1">Leaf</tissue>
    </source>
</reference>
<sequence length="85" mass="10011">MEYPTPTRHSISGWDIHLSRSMFDARNTYWRMPSTSSSWQSTFDWRRYETSIRRDDVLPTTCTGEWTFYVAHDDGSDNESNADPP</sequence>
<gene>
    <name evidence="1" type="ORF">PVK06_007887</name>
</gene>
<accession>A0ABR0QII5</accession>
<dbReference type="Proteomes" id="UP001358586">
    <property type="component" value="Chromosome 3"/>
</dbReference>
<organism evidence="1 2">
    <name type="scientific">Gossypium arboreum</name>
    <name type="common">Tree cotton</name>
    <name type="synonym">Gossypium nanking</name>
    <dbReference type="NCBI Taxonomy" id="29729"/>
    <lineage>
        <taxon>Eukaryota</taxon>
        <taxon>Viridiplantae</taxon>
        <taxon>Streptophyta</taxon>
        <taxon>Embryophyta</taxon>
        <taxon>Tracheophyta</taxon>
        <taxon>Spermatophyta</taxon>
        <taxon>Magnoliopsida</taxon>
        <taxon>eudicotyledons</taxon>
        <taxon>Gunneridae</taxon>
        <taxon>Pentapetalae</taxon>
        <taxon>rosids</taxon>
        <taxon>malvids</taxon>
        <taxon>Malvales</taxon>
        <taxon>Malvaceae</taxon>
        <taxon>Malvoideae</taxon>
        <taxon>Gossypium</taxon>
    </lineage>
</organism>
<keyword evidence="2" id="KW-1185">Reference proteome</keyword>
<proteinExistence type="predicted"/>
<evidence type="ECO:0000313" key="1">
    <source>
        <dbReference type="EMBL" id="KAK5839125.1"/>
    </source>
</evidence>
<dbReference type="EMBL" id="JARKNE010000003">
    <property type="protein sequence ID" value="KAK5839125.1"/>
    <property type="molecule type" value="Genomic_DNA"/>
</dbReference>
<comment type="caution">
    <text evidence="1">The sequence shown here is derived from an EMBL/GenBank/DDBJ whole genome shotgun (WGS) entry which is preliminary data.</text>
</comment>
<name>A0ABR0QII5_GOSAR</name>